<dbReference type="InterPro" id="IPR036291">
    <property type="entry name" value="NAD(P)-bd_dom_sf"/>
</dbReference>
<dbReference type="SUPFAM" id="SSF51735">
    <property type="entry name" value="NAD(P)-binding Rossmann-fold domains"/>
    <property type="match status" value="1"/>
</dbReference>
<feature type="region of interest" description="Disordered" evidence="2">
    <location>
        <begin position="363"/>
        <end position="386"/>
    </location>
</feature>
<reference evidence="4 5" key="1">
    <citation type="journal article" date="2018" name="PLoS Pathog.">
        <title>Evolution of structural diversity of trichothecenes, a family of toxins produced by plant pathogenic and entomopathogenic fungi.</title>
        <authorList>
            <person name="Proctor R.H."/>
            <person name="McCormick S.P."/>
            <person name="Kim H.S."/>
            <person name="Cardoza R.E."/>
            <person name="Stanley A.M."/>
            <person name="Lindo L."/>
            <person name="Kelly A."/>
            <person name="Brown D.W."/>
            <person name="Lee T."/>
            <person name="Vaughan M.M."/>
            <person name="Alexander N.J."/>
            <person name="Busman M."/>
            <person name="Gutierrez S."/>
        </authorList>
    </citation>
    <scope>NUCLEOTIDE SEQUENCE [LARGE SCALE GENOMIC DNA]</scope>
    <source>
        <strain evidence="4 5">NRRL 13405</strain>
    </source>
</reference>
<dbReference type="GO" id="GO:0006351">
    <property type="term" value="P:DNA-templated transcription"/>
    <property type="evidence" value="ECO:0007669"/>
    <property type="project" value="InterPro"/>
</dbReference>
<dbReference type="STRING" id="2594813.A0A395MUR8"/>
<evidence type="ECO:0000259" key="3">
    <source>
        <dbReference type="SMART" id="SM00906"/>
    </source>
</evidence>
<comment type="caution">
    <text evidence="4">The sequence shown here is derived from an EMBL/GenBank/DDBJ whole genome shotgun (WGS) entry which is preliminary data.</text>
</comment>
<dbReference type="InterPro" id="IPR050797">
    <property type="entry name" value="Carb_Metab_Trans_Reg"/>
</dbReference>
<sequence>MSNKPIVLVTGANGYIAGSVIEAFLKAGYAVRGTVRSKASADPLVKALSSYGNDLEIVQVPDIIAPGAFDTAVKGVHAIAHLAAGVSLSFTDPDPILEVAIQGTLSVLESALTEPSIKSVVLMSSIAAITGIDKALPHRFTEADWNDAALATVKKMGKESPGPLIYLASKVAGERAFWKFRDEKKPSFAMTALNPTFVMGPQPGLDSISKIGGTTAFIWQVLSGQEIPQPLTPNPSYVDVRDIARVAVFSVDHPEKTNGERFLLTSGVVPPQAAADVLRKAYPDRQNIIKVGQPGEGYYPGYAFPEEKVLDASKTVKLTGQEFYPVEQTIVDTARSLEKFLRGPNNGAIARNVVPIAPFIPRSAQRPQQQDDEPEESPLALGSSDEQQHNLHIVGPAVTSDNQVLSDYLSAMPSSARGSRIVRPVPGNRSRPVLFTMVQKRPVGLDSNRSFPEERLQLIEKILEPFASDLIDVYFEKVNTSFPLLDETHFRKQYKENKNGISPALLSCLYGHSITFWNSSPTLARHRCPDGRFIWNLATEAIYSQLHRSPGLSVIEAAILNIGGREVTALIGNGVLFASSVAMAHSLGLNHSPTQWEIPQSEKNLRMKIWWALLIHDKWLSLAHGTPPLISITLNDVPKPVIKNLCEEGAPSDRVLKSTVYIALVGLTDVLDLHLRHVHQLRNADETRDTTHLELALNNWVEDLNDDIRRVVIRGTNLKIPGAANLRLSYLTVRLLSQRIELESEKRIREAGDSRLLNRYMQARRTAEDILILAQELEPEHLSDFWLPSSAFAFSTTVSFLLRCALETENSTSGLVQSSSLKIASDLLSTLRSHKEKYAWDLGDICLAQHSEVVEKLLAITPPEDPSAEEPQDFSSFFMADDAFMDQLFPSLWDPLQNVW</sequence>
<dbReference type="Proteomes" id="UP000265631">
    <property type="component" value="Unassembled WGS sequence"/>
</dbReference>
<protein>
    <submittedName>
        <fullName evidence="4">Putative transcriptional regulatory protein c25b8.11</fullName>
    </submittedName>
</protein>
<dbReference type="Pfam" id="PF04082">
    <property type="entry name" value="Fungal_trans"/>
    <property type="match status" value="1"/>
</dbReference>
<dbReference type="AlphaFoldDB" id="A0A395MUR8"/>
<keyword evidence="5" id="KW-1185">Reference proteome</keyword>
<dbReference type="CDD" id="cd12148">
    <property type="entry name" value="fungal_TF_MHR"/>
    <property type="match status" value="1"/>
</dbReference>
<evidence type="ECO:0000313" key="4">
    <source>
        <dbReference type="EMBL" id="RFN51183.1"/>
    </source>
</evidence>
<dbReference type="GO" id="GO:0008270">
    <property type="term" value="F:zinc ion binding"/>
    <property type="evidence" value="ECO:0007669"/>
    <property type="project" value="InterPro"/>
</dbReference>
<dbReference type="GO" id="GO:0001080">
    <property type="term" value="P:nitrogen catabolite activation of transcription from RNA polymerase II promoter"/>
    <property type="evidence" value="ECO:0007669"/>
    <property type="project" value="TreeGrafter"/>
</dbReference>
<dbReference type="GO" id="GO:0003677">
    <property type="term" value="F:DNA binding"/>
    <property type="evidence" value="ECO:0007669"/>
    <property type="project" value="InterPro"/>
</dbReference>
<evidence type="ECO:0000256" key="1">
    <source>
        <dbReference type="ARBA" id="ARBA00023242"/>
    </source>
</evidence>
<dbReference type="InterPro" id="IPR007219">
    <property type="entry name" value="XnlR_reg_dom"/>
</dbReference>
<dbReference type="SMART" id="SM00906">
    <property type="entry name" value="Fungal_trans"/>
    <property type="match status" value="1"/>
</dbReference>
<proteinExistence type="predicted"/>
<dbReference type="EMBL" id="PXXK01000115">
    <property type="protein sequence ID" value="RFN51183.1"/>
    <property type="molecule type" value="Genomic_DNA"/>
</dbReference>
<dbReference type="GO" id="GO:0005634">
    <property type="term" value="C:nucleus"/>
    <property type="evidence" value="ECO:0007669"/>
    <property type="project" value="TreeGrafter"/>
</dbReference>
<dbReference type="Gene3D" id="3.40.50.720">
    <property type="entry name" value="NAD(P)-binding Rossmann-like Domain"/>
    <property type="match status" value="1"/>
</dbReference>
<dbReference type="Pfam" id="PF01370">
    <property type="entry name" value="Epimerase"/>
    <property type="match status" value="1"/>
</dbReference>
<dbReference type="PANTHER" id="PTHR31668:SF10">
    <property type="entry name" value="ZN(II)2CYS6 TRANSCRIPTION FACTOR (EUROFUNG)"/>
    <property type="match status" value="1"/>
</dbReference>
<gene>
    <name evidence="4" type="ORF">FIE12Z_4501</name>
</gene>
<dbReference type="InterPro" id="IPR001509">
    <property type="entry name" value="Epimerase_deHydtase"/>
</dbReference>
<feature type="domain" description="Xylanolytic transcriptional activator regulatory" evidence="3">
    <location>
        <begin position="573"/>
        <end position="648"/>
    </location>
</feature>
<accession>A0A395MUR8</accession>
<dbReference type="PANTHER" id="PTHR31668">
    <property type="entry name" value="GLUCOSE TRANSPORT TRANSCRIPTION REGULATOR RGT1-RELATED-RELATED"/>
    <property type="match status" value="1"/>
</dbReference>
<keyword evidence="1" id="KW-0539">Nucleus</keyword>
<evidence type="ECO:0000256" key="2">
    <source>
        <dbReference type="SAM" id="MobiDB-lite"/>
    </source>
</evidence>
<evidence type="ECO:0000313" key="5">
    <source>
        <dbReference type="Proteomes" id="UP000265631"/>
    </source>
</evidence>
<name>A0A395MUR8_9HYPO</name>
<organism evidence="4 5">
    <name type="scientific">Fusarium flagelliforme</name>
    <dbReference type="NCBI Taxonomy" id="2675880"/>
    <lineage>
        <taxon>Eukaryota</taxon>
        <taxon>Fungi</taxon>
        <taxon>Dikarya</taxon>
        <taxon>Ascomycota</taxon>
        <taxon>Pezizomycotina</taxon>
        <taxon>Sordariomycetes</taxon>
        <taxon>Hypocreomycetidae</taxon>
        <taxon>Hypocreales</taxon>
        <taxon>Nectriaceae</taxon>
        <taxon>Fusarium</taxon>
        <taxon>Fusarium incarnatum-equiseti species complex</taxon>
    </lineage>
</organism>